<dbReference type="Proteomes" id="UP000278351">
    <property type="component" value="Unassembled WGS sequence"/>
</dbReference>
<comment type="similarity">
    <text evidence="6">Belongs to the azoreductase type 1 family.</text>
</comment>
<dbReference type="AlphaFoldDB" id="A0A3N4Q979"/>
<dbReference type="GO" id="GO:0016655">
    <property type="term" value="F:oxidoreductase activity, acting on NAD(P)H, quinone or similar compound as acceptor"/>
    <property type="evidence" value="ECO:0007669"/>
    <property type="project" value="InterPro"/>
</dbReference>
<dbReference type="GO" id="GO:0016652">
    <property type="term" value="F:oxidoreductase activity, acting on NAD(P)H as acceptor"/>
    <property type="evidence" value="ECO:0007669"/>
    <property type="project" value="UniProtKB-UniRule"/>
</dbReference>
<gene>
    <name evidence="6" type="primary">azoR</name>
    <name evidence="8" type="ORF">EGT74_11510</name>
</gene>
<feature type="binding site" evidence="6">
    <location>
        <position position="10"/>
    </location>
    <ligand>
        <name>FMN</name>
        <dbReference type="ChEBI" id="CHEBI:58210"/>
    </ligand>
</feature>
<proteinExistence type="inferred from homology"/>
<keyword evidence="4 6" id="KW-0520">NAD</keyword>
<dbReference type="InterPro" id="IPR023048">
    <property type="entry name" value="NADH:quinone_OxRdtase_FMN_depd"/>
</dbReference>
<evidence type="ECO:0000256" key="2">
    <source>
        <dbReference type="ARBA" id="ARBA00022643"/>
    </source>
</evidence>
<dbReference type="PANTHER" id="PTHR43741:SF2">
    <property type="entry name" value="FMN-DEPENDENT NADH:QUINONE OXIDOREDUCTASE"/>
    <property type="match status" value="1"/>
</dbReference>
<evidence type="ECO:0000259" key="7">
    <source>
        <dbReference type="Pfam" id="PF02525"/>
    </source>
</evidence>
<dbReference type="GO" id="GO:0010181">
    <property type="term" value="F:FMN binding"/>
    <property type="evidence" value="ECO:0007669"/>
    <property type="project" value="UniProtKB-UniRule"/>
</dbReference>
<evidence type="ECO:0000313" key="8">
    <source>
        <dbReference type="EMBL" id="RPE14101.1"/>
    </source>
</evidence>
<dbReference type="PANTHER" id="PTHR43741">
    <property type="entry name" value="FMN-DEPENDENT NADH-AZOREDUCTASE 1"/>
    <property type="match status" value="1"/>
</dbReference>
<keyword evidence="3 6" id="KW-0560">Oxidoreductase</keyword>
<comment type="cofactor">
    <cofactor evidence="6">
        <name>FMN</name>
        <dbReference type="ChEBI" id="CHEBI:58210"/>
    </cofactor>
    <text evidence="6">Binds 1 FMN per subunit.</text>
</comment>
<comment type="caution">
    <text evidence="6">Lacks conserved residue(s) required for the propagation of feature annotation.</text>
</comment>
<reference evidence="8 9" key="1">
    <citation type="submission" date="2018-11" db="EMBL/GenBank/DDBJ databases">
        <title>Chitinophaga lutea sp.nov., isolate from arsenic contaminated soil.</title>
        <authorList>
            <person name="Zong Y."/>
        </authorList>
    </citation>
    <scope>NUCLEOTIDE SEQUENCE [LARGE SCALE GENOMIC DNA]</scope>
    <source>
        <strain evidence="8 9">ZY74</strain>
    </source>
</reference>
<dbReference type="Pfam" id="PF02525">
    <property type="entry name" value="Flavodoxin_2"/>
    <property type="match status" value="1"/>
</dbReference>
<dbReference type="OrthoDB" id="9805013at2"/>
<keyword evidence="9" id="KW-1185">Reference proteome</keyword>
<evidence type="ECO:0000256" key="5">
    <source>
        <dbReference type="ARBA" id="ARBA00048542"/>
    </source>
</evidence>
<accession>A0A3N4Q979</accession>
<comment type="catalytic activity">
    <reaction evidence="5">
        <text>N,N-dimethyl-1,4-phenylenediamine + anthranilate + 2 NAD(+) = 2-(4-dimethylaminophenyl)diazenylbenzoate + 2 NADH + 2 H(+)</text>
        <dbReference type="Rhea" id="RHEA:55872"/>
        <dbReference type="ChEBI" id="CHEBI:15378"/>
        <dbReference type="ChEBI" id="CHEBI:15783"/>
        <dbReference type="ChEBI" id="CHEBI:16567"/>
        <dbReference type="ChEBI" id="CHEBI:57540"/>
        <dbReference type="ChEBI" id="CHEBI:57945"/>
        <dbReference type="ChEBI" id="CHEBI:71579"/>
        <dbReference type="EC" id="1.7.1.17"/>
    </reaction>
    <physiologicalReaction direction="right-to-left" evidence="5">
        <dbReference type="Rhea" id="RHEA:55874"/>
    </physiologicalReaction>
</comment>
<evidence type="ECO:0000256" key="3">
    <source>
        <dbReference type="ARBA" id="ARBA00023002"/>
    </source>
</evidence>
<dbReference type="InterPro" id="IPR003680">
    <property type="entry name" value="Flavodoxin_fold"/>
</dbReference>
<evidence type="ECO:0000313" key="9">
    <source>
        <dbReference type="Proteomes" id="UP000278351"/>
    </source>
</evidence>
<protein>
    <recommendedName>
        <fullName evidence="6">FMN dependent NADH:quinone oxidoreductase</fullName>
        <ecNumber evidence="6">1.6.5.-</ecNumber>
    </recommendedName>
    <alternativeName>
        <fullName evidence="6">Azo-dye reductase</fullName>
    </alternativeName>
    <alternativeName>
        <fullName evidence="6">FMN-dependent NADH-azo compound oxidoreductase</fullName>
    </alternativeName>
    <alternativeName>
        <fullName evidence="6">FMN-dependent NADH-azoreductase</fullName>
        <ecNumber evidence="6">1.7.1.17</ecNumber>
    </alternativeName>
</protein>
<dbReference type="GO" id="GO:0009055">
    <property type="term" value="F:electron transfer activity"/>
    <property type="evidence" value="ECO:0007669"/>
    <property type="project" value="UniProtKB-UniRule"/>
</dbReference>
<evidence type="ECO:0000256" key="1">
    <source>
        <dbReference type="ARBA" id="ARBA00022630"/>
    </source>
</evidence>
<comment type="caution">
    <text evidence="8">The sequence shown here is derived from an EMBL/GenBank/DDBJ whole genome shotgun (WGS) entry which is preliminary data.</text>
</comment>
<keyword evidence="1 6" id="KW-0285">Flavoprotein</keyword>
<dbReference type="InterPro" id="IPR029039">
    <property type="entry name" value="Flavoprotein-like_sf"/>
</dbReference>
<comment type="function">
    <text evidence="6">Also exhibits azoreductase activity. Catalyzes the reductive cleavage of the azo bond in aromatic azo compounds to the corresponding amines.</text>
</comment>
<dbReference type="RefSeq" id="WP_123846615.1">
    <property type="nucleotide sequence ID" value="NZ_RPDH01000001.1"/>
</dbReference>
<dbReference type="EMBL" id="RPDH01000001">
    <property type="protein sequence ID" value="RPE14101.1"/>
    <property type="molecule type" value="Genomic_DNA"/>
</dbReference>
<evidence type="ECO:0000256" key="4">
    <source>
        <dbReference type="ARBA" id="ARBA00023027"/>
    </source>
</evidence>
<dbReference type="EC" id="1.7.1.17" evidence="6"/>
<dbReference type="EC" id="1.6.5.-" evidence="6"/>
<comment type="catalytic activity">
    <reaction evidence="6">
        <text>2 a quinone + NADH + H(+) = 2 a 1,4-benzosemiquinone + NAD(+)</text>
        <dbReference type="Rhea" id="RHEA:65952"/>
        <dbReference type="ChEBI" id="CHEBI:15378"/>
        <dbReference type="ChEBI" id="CHEBI:57540"/>
        <dbReference type="ChEBI" id="CHEBI:57945"/>
        <dbReference type="ChEBI" id="CHEBI:132124"/>
        <dbReference type="ChEBI" id="CHEBI:134225"/>
    </reaction>
</comment>
<name>A0A3N4Q979_9BACT</name>
<feature type="binding site" evidence="6">
    <location>
        <begin position="16"/>
        <end position="18"/>
    </location>
    <ligand>
        <name>FMN</name>
        <dbReference type="ChEBI" id="CHEBI:58210"/>
    </ligand>
</feature>
<dbReference type="InterPro" id="IPR050104">
    <property type="entry name" value="FMN-dep_NADH:Q_OxRdtase_AzoR1"/>
</dbReference>
<evidence type="ECO:0000256" key="6">
    <source>
        <dbReference type="HAMAP-Rule" id="MF_01216"/>
    </source>
</evidence>
<dbReference type="SUPFAM" id="SSF52218">
    <property type="entry name" value="Flavoproteins"/>
    <property type="match status" value="1"/>
</dbReference>
<dbReference type="HAMAP" id="MF_01216">
    <property type="entry name" value="Azoreductase_type1"/>
    <property type="match status" value="1"/>
</dbReference>
<organism evidence="8 9">
    <name type="scientific">Chitinophaga lutea</name>
    <dbReference type="NCBI Taxonomy" id="2488634"/>
    <lineage>
        <taxon>Bacteria</taxon>
        <taxon>Pseudomonadati</taxon>
        <taxon>Bacteroidota</taxon>
        <taxon>Chitinophagia</taxon>
        <taxon>Chitinophagales</taxon>
        <taxon>Chitinophagaceae</taxon>
        <taxon>Chitinophaga</taxon>
    </lineage>
</organism>
<dbReference type="Gene3D" id="3.40.50.360">
    <property type="match status" value="1"/>
</dbReference>
<keyword evidence="2 6" id="KW-0288">FMN</keyword>
<sequence>MKKILVINASVRGDRSYSRKLTQLFVDNWKESHPEDRFTFREVGLEIVPHIDERWIAAAFTKPAARTEENQAVLRLSNELVAELKDHDIYVLGTPMYNWSIPSGLKAYLDQVMRMNETWKFRSGVPDGDYVGLLHDKQLFILSSRGDTGYGAGEKNAHMNFQTSYLQFLFGIMGVTDVTTFSLDNEEFGGEIFERSKEGVREQILAVARQPAFAVDAAECLSNG</sequence>
<comment type="subunit">
    <text evidence="6">Homodimer.</text>
</comment>
<feature type="domain" description="Flavodoxin-like fold" evidence="7">
    <location>
        <begin position="2"/>
        <end position="203"/>
    </location>
</feature>
<comment type="function">
    <text evidence="6">Quinone reductase that provides resistance to thiol-specific stress caused by electrophilic quinones.</text>
</comment>